<evidence type="ECO:0000313" key="4">
    <source>
        <dbReference type="Proteomes" id="UP001153678"/>
    </source>
</evidence>
<dbReference type="AlphaFoldDB" id="A0A9W4WTP5"/>
<dbReference type="InterPro" id="IPR036791">
    <property type="entry name" value="Ribosomal_bL9_C_sf"/>
</dbReference>
<name>A0A9W4WTP5_9GLOM</name>
<dbReference type="SUPFAM" id="SSF55653">
    <property type="entry name" value="Ribosomal protein L9 C-domain"/>
    <property type="match status" value="1"/>
</dbReference>
<evidence type="ECO:0000256" key="1">
    <source>
        <dbReference type="SAM" id="Phobius"/>
    </source>
</evidence>
<accession>A0A9W4WTP5</accession>
<keyword evidence="4" id="KW-1185">Reference proteome</keyword>
<evidence type="ECO:0000259" key="2">
    <source>
        <dbReference type="Pfam" id="PF03948"/>
    </source>
</evidence>
<dbReference type="Pfam" id="PF03948">
    <property type="entry name" value="Ribosomal_L9_C"/>
    <property type="match status" value="1"/>
</dbReference>
<dbReference type="OrthoDB" id="10489144at2759"/>
<gene>
    <name evidence="3" type="ORF">FWILDA_LOCUS5061</name>
</gene>
<reference evidence="3" key="1">
    <citation type="submission" date="2022-08" db="EMBL/GenBank/DDBJ databases">
        <authorList>
            <person name="Kallberg Y."/>
            <person name="Tangrot J."/>
            <person name="Rosling A."/>
        </authorList>
    </citation>
    <scope>NUCLEOTIDE SEQUENCE</scope>
    <source>
        <strain evidence="3">Wild A</strain>
    </source>
</reference>
<dbReference type="Gene3D" id="3.10.430.100">
    <property type="entry name" value="Ribosomal protein L9, C-terminal domain"/>
    <property type="match status" value="1"/>
</dbReference>
<keyword evidence="1" id="KW-0812">Transmembrane</keyword>
<keyword evidence="1" id="KW-0472">Membrane</keyword>
<organism evidence="3 4">
    <name type="scientific">Funneliformis geosporum</name>
    <dbReference type="NCBI Taxonomy" id="1117311"/>
    <lineage>
        <taxon>Eukaryota</taxon>
        <taxon>Fungi</taxon>
        <taxon>Fungi incertae sedis</taxon>
        <taxon>Mucoromycota</taxon>
        <taxon>Glomeromycotina</taxon>
        <taxon>Glomeromycetes</taxon>
        <taxon>Glomerales</taxon>
        <taxon>Glomeraceae</taxon>
        <taxon>Funneliformis</taxon>
    </lineage>
</organism>
<protein>
    <submittedName>
        <fullName evidence="3">8190_t:CDS:1</fullName>
    </submittedName>
</protein>
<dbReference type="EMBL" id="CAMKVN010000818">
    <property type="protein sequence ID" value="CAI2171400.1"/>
    <property type="molecule type" value="Genomic_DNA"/>
</dbReference>
<feature type="transmembrane region" description="Helical" evidence="1">
    <location>
        <begin position="92"/>
        <end position="110"/>
    </location>
</feature>
<keyword evidence="1" id="KW-1133">Transmembrane helix</keyword>
<evidence type="ECO:0000313" key="3">
    <source>
        <dbReference type="EMBL" id="CAI2171400.1"/>
    </source>
</evidence>
<dbReference type="InterPro" id="IPR020069">
    <property type="entry name" value="Ribosomal_bL9_C"/>
</dbReference>
<feature type="non-terminal residue" evidence="3">
    <location>
        <position position="1"/>
    </location>
</feature>
<feature type="transmembrane region" description="Helical" evidence="1">
    <location>
        <begin position="68"/>
        <end position="86"/>
    </location>
</feature>
<comment type="caution">
    <text evidence="3">The sequence shown here is derived from an EMBL/GenBank/DDBJ whole genome shotgun (WGS) entry which is preliminary data.</text>
</comment>
<dbReference type="Proteomes" id="UP001153678">
    <property type="component" value="Unassembled WGS sequence"/>
</dbReference>
<feature type="domain" description="Large ribosomal subunit protein bL9 C-terminal" evidence="2">
    <location>
        <begin position="128"/>
        <end position="187"/>
    </location>
</feature>
<proteinExistence type="predicted"/>
<sequence length="214" mass="23476">MLNAQERRIINSCQTCRTPIYEGQPIYTSSKSQSSGHTKGVYGGKSFGDYQAGGYGGTYGSTHASESGILLVIIVTITSAFVFPGLEESGILVGSLALVSILGNLFQPAVDQGKKAKKSQEDLMMEERAKKIYDKINNTALFFTLKKNEEGKPFGSIGFKEISAELEKLDVPCQKGQLSESNPLNKLEDKNLNPYYLIVNGDNRDEAYFCFESL</sequence>